<dbReference type="Gene3D" id="2.60.40.10">
    <property type="entry name" value="Immunoglobulins"/>
    <property type="match status" value="1"/>
</dbReference>
<evidence type="ECO:0000256" key="10">
    <source>
        <dbReference type="ARBA" id="ARBA00023125"/>
    </source>
</evidence>
<feature type="transmembrane region" description="Helical" evidence="13">
    <location>
        <begin position="778"/>
        <end position="799"/>
    </location>
</feature>
<proteinExistence type="predicted"/>
<feature type="domain" description="HTH araC/xylS-type" evidence="14">
    <location>
        <begin position="1235"/>
        <end position="1334"/>
    </location>
</feature>
<dbReference type="InterPro" id="IPR005467">
    <property type="entry name" value="His_kinase_dom"/>
</dbReference>
<evidence type="ECO:0000256" key="8">
    <source>
        <dbReference type="ARBA" id="ARBA00023012"/>
    </source>
</evidence>
<dbReference type="InterPro" id="IPR018060">
    <property type="entry name" value="HTH_AraC"/>
</dbReference>
<protein>
    <recommendedName>
        <fullName evidence="2">histidine kinase</fullName>
        <ecNumber evidence="2">2.7.13.3</ecNumber>
    </recommendedName>
</protein>
<dbReference type="InterPro" id="IPR009057">
    <property type="entry name" value="Homeodomain-like_sf"/>
</dbReference>
<dbReference type="Gene3D" id="3.30.565.10">
    <property type="entry name" value="Histidine kinase-like ATPase, C-terminal domain"/>
    <property type="match status" value="1"/>
</dbReference>
<dbReference type="InterPro" id="IPR036890">
    <property type="entry name" value="HATPase_C_sf"/>
</dbReference>
<dbReference type="Gene3D" id="3.40.50.2300">
    <property type="match status" value="1"/>
</dbReference>
<dbReference type="FunFam" id="3.30.565.10:FF:000037">
    <property type="entry name" value="Hybrid sensor histidine kinase/response regulator"/>
    <property type="match status" value="1"/>
</dbReference>
<dbReference type="InterPro" id="IPR011047">
    <property type="entry name" value="Quinoprotein_ADH-like_sf"/>
</dbReference>
<dbReference type="CDD" id="cd17574">
    <property type="entry name" value="REC_OmpR"/>
    <property type="match status" value="1"/>
</dbReference>
<evidence type="ECO:0000256" key="2">
    <source>
        <dbReference type="ARBA" id="ARBA00012438"/>
    </source>
</evidence>
<dbReference type="SMART" id="SM00388">
    <property type="entry name" value="HisKA"/>
    <property type="match status" value="1"/>
</dbReference>
<feature type="domain" description="Histidine kinase" evidence="15">
    <location>
        <begin position="836"/>
        <end position="1054"/>
    </location>
</feature>
<evidence type="ECO:0000256" key="7">
    <source>
        <dbReference type="ARBA" id="ARBA00022840"/>
    </source>
</evidence>
<dbReference type="OrthoDB" id="358279at2"/>
<keyword evidence="3 12" id="KW-0597">Phosphoprotein</keyword>
<dbReference type="PROSITE" id="PS50109">
    <property type="entry name" value="HIS_KIN"/>
    <property type="match status" value="1"/>
</dbReference>
<sequence>MIQKTYAFNFFFFCFLIFKSSFLISQNTTKFQKINQREGLSNSRITGIIKEKNGFIWISTQNGLNRYDGHNFKVYQKRNSKIGSNDISDIMLDSKNRIWLATLDGGLNLYNREKDDFIVYKNYNNTSNSASSNHINSILEDENETIWLATELGLINFNPENNTFENYEDSILKNVNITSLYQNKKGDLWIGSFGKGLFVLEKSTQRIKKINLKNDTLCQFINVFEELNSDNLLIGTKGNGLLLFDLQTQTLSSFFKANDKTKQNTAIIRSLKIDSNCNLWIGTDGFGLYKIQFPNSDKPIITNYLYNPQLQSYLSGNAVYEITEIDKKSIWIGTAWNGINIIDLENTNEFLYSDFSGLNPFPVLSVYKRKDLLLFGTDGNGLSAYNLKKQKTYSIPKIPEIKYVQHISSNKNNLWLGTFSNGLIKYDFKTKKYQQFLKSVKNKKSISFNDVRDLIFDKKNNIWIATWGGGLNYFDTKKEEFTSYQFKENDTTSLSNNNIVSIEKDKNKIWIATFGGGLNMFDIESKKFRQFNFLENNPSSISSNFIFSLLKDSNNYLWIGTSGSGICRMNLNDFSIERFESYKYSTVTSIIEDEQKNIWFGTKKGILKFNFKTKKIKKAQSLSGDFHINSSFKDENNVLYFGGIKGVTKFNPNQLHFSNKKIDVIITDFKLFNKKVPITEKGILKKNIQAQKDIILKHSDNVFTFEYAGLNYPFSENLEYAIQLENFDKDWRKVGQDRTATFTNLSPGNYIFKVKSRVTGTSWSKDFKAVNVKILKPFWTTWWAVAMYLLLLLTLLLIARKYIIAWGKLKSSLEFEKLMHEKDNEIYTLKQQFFTNISHEIRTPVTLIISSINRLFEKEKGIESKQIKAAHTIRRNSNLLLRLVNELLDVRKLEKNDIKLNISENELISYVKGIYLSFSDIALDRNINYEFKTEITKIYLWFDKNQLEKVIFNLISNAFKFTNNKGNIQICIEEYNNEVVVVVKDDGIGLSSEHQKKIFKRFYQVKYEHSEKNKGFGLGLSIAKEIVQLHKATIQVSSKLKEGSTFELKLLKGNAHFDTYKIENKSINTNSSIEVLQEKLKDKNKSTILIVEDNIEIQESLKEILETKSYNIIQAFNGLEGLQLVTKNHPNLIISDVMMPKMDGIEFTNKIKSNSTTNHIPVILLTAKTALDDKTLGYTKGADDYISKPFDEELLLIRIENLLQGRKILKNKFSKNEDINPKKINTNSKDQELLEKLYKILEDNLETNNLKSDLVSRKMNMSHSSLYKKIKSLTGLTYVEFIRDYRLSIAKQLIQENGYSVSDACFKVGYSDRKYFSKLFKDKFKHSPSYFIKK</sequence>
<dbReference type="PANTHER" id="PTHR43547">
    <property type="entry name" value="TWO-COMPONENT HISTIDINE KINASE"/>
    <property type="match status" value="1"/>
</dbReference>
<evidence type="ECO:0000259" key="14">
    <source>
        <dbReference type="PROSITE" id="PS01124"/>
    </source>
</evidence>
<dbReference type="GO" id="GO:0005524">
    <property type="term" value="F:ATP binding"/>
    <property type="evidence" value="ECO:0007669"/>
    <property type="project" value="UniProtKB-KW"/>
</dbReference>
<keyword evidence="10" id="KW-0238">DNA-binding</keyword>
<dbReference type="InterPro" id="IPR015943">
    <property type="entry name" value="WD40/YVTN_repeat-like_dom_sf"/>
</dbReference>
<evidence type="ECO:0000256" key="6">
    <source>
        <dbReference type="ARBA" id="ARBA00022777"/>
    </source>
</evidence>
<dbReference type="InterPro" id="IPR001789">
    <property type="entry name" value="Sig_transdc_resp-reg_receiver"/>
</dbReference>
<feature type="domain" description="Response regulatory" evidence="16">
    <location>
        <begin position="1087"/>
        <end position="1203"/>
    </location>
</feature>
<dbReference type="Pfam" id="PF00072">
    <property type="entry name" value="Response_reg"/>
    <property type="match status" value="1"/>
</dbReference>
<dbReference type="PROSITE" id="PS50110">
    <property type="entry name" value="RESPONSE_REGULATORY"/>
    <property type="match status" value="1"/>
</dbReference>
<evidence type="ECO:0000256" key="9">
    <source>
        <dbReference type="ARBA" id="ARBA00023015"/>
    </source>
</evidence>
<dbReference type="Pfam" id="PF07494">
    <property type="entry name" value="Reg_prop"/>
    <property type="match status" value="4"/>
</dbReference>
<dbReference type="SUPFAM" id="SSF47384">
    <property type="entry name" value="Homodimeric domain of signal transducing histidine kinase"/>
    <property type="match status" value="1"/>
</dbReference>
<keyword evidence="18" id="KW-1185">Reference proteome</keyword>
<dbReference type="PANTHER" id="PTHR43547:SF2">
    <property type="entry name" value="HYBRID SIGNAL TRANSDUCTION HISTIDINE KINASE C"/>
    <property type="match status" value="1"/>
</dbReference>
<keyword evidence="7" id="KW-0067">ATP-binding</keyword>
<dbReference type="Pfam" id="PF00512">
    <property type="entry name" value="HisKA"/>
    <property type="match status" value="1"/>
</dbReference>
<name>A0A2S7WP66_9FLAO</name>
<dbReference type="InterPro" id="IPR003661">
    <property type="entry name" value="HisK_dim/P_dom"/>
</dbReference>
<comment type="caution">
    <text evidence="17">The sequence shown here is derived from an EMBL/GenBank/DDBJ whole genome shotgun (WGS) entry which is preliminary data.</text>
</comment>
<evidence type="ECO:0000256" key="4">
    <source>
        <dbReference type="ARBA" id="ARBA00022679"/>
    </source>
</evidence>
<evidence type="ECO:0000259" key="15">
    <source>
        <dbReference type="PROSITE" id="PS50109"/>
    </source>
</evidence>
<evidence type="ECO:0000256" key="1">
    <source>
        <dbReference type="ARBA" id="ARBA00000085"/>
    </source>
</evidence>
<dbReference type="GO" id="GO:0003700">
    <property type="term" value="F:DNA-binding transcription factor activity"/>
    <property type="evidence" value="ECO:0007669"/>
    <property type="project" value="InterPro"/>
</dbReference>
<dbReference type="SUPFAM" id="SSF52172">
    <property type="entry name" value="CheY-like"/>
    <property type="match status" value="1"/>
</dbReference>
<dbReference type="Gene3D" id="1.10.287.130">
    <property type="match status" value="1"/>
</dbReference>
<keyword evidence="13" id="KW-0472">Membrane</keyword>
<evidence type="ECO:0000256" key="13">
    <source>
        <dbReference type="SAM" id="Phobius"/>
    </source>
</evidence>
<keyword evidence="8" id="KW-0902">Two-component regulatory system</keyword>
<dbReference type="InterPro" id="IPR011110">
    <property type="entry name" value="Reg_prop"/>
</dbReference>
<dbReference type="PRINTS" id="PR00344">
    <property type="entry name" value="BCTRLSENSOR"/>
</dbReference>
<dbReference type="EC" id="2.7.13.3" evidence="2"/>
<dbReference type="PROSITE" id="PS00041">
    <property type="entry name" value="HTH_ARAC_FAMILY_1"/>
    <property type="match status" value="1"/>
</dbReference>
<dbReference type="Pfam" id="PF12833">
    <property type="entry name" value="HTH_18"/>
    <property type="match status" value="1"/>
</dbReference>
<dbReference type="InterPro" id="IPR003594">
    <property type="entry name" value="HATPase_dom"/>
</dbReference>
<accession>A0A2S7WP66</accession>
<comment type="catalytic activity">
    <reaction evidence="1">
        <text>ATP + protein L-histidine = ADP + protein N-phospho-L-histidine.</text>
        <dbReference type="EC" id="2.7.13.3"/>
    </reaction>
</comment>
<evidence type="ECO:0000256" key="11">
    <source>
        <dbReference type="ARBA" id="ARBA00023163"/>
    </source>
</evidence>
<reference evidence="17 18" key="1">
    <citation type="submission" date="2016-12" db="EMBL/GenBank/DDBJ databases">
        <title>Trade-off between light-utilization and light-protection in marine flavobacteria.</title>
        <authorList>
            <person name="Kumagai Y."/>
            <person name="Yoshizawa S."/>
            <person name="Kogure K."/>
            <person name="Iwasaki W."/>
        </authorList>
    </citation>
    <scope>NUCLEOTIDE SEQUENCE [LARGE SCALE GENOMIC DNA]</scope>
    <source>
        <strain evidence="17 18">NBRC 108759</strain>
    </source>
</reference>
<dbReference type="SUPFAM" id="SSF46689">
    <property type="entry name" value="Homeodomain-like"/>
    <property type="match status" value="1"/>
</dbReference>
<dbReference type="RefSeq" id="WP_105015705.1">
    <property type="nucleotide sequence ID" value="NZ_MSCN01000001.1"/>
</dbReference>
<dbReference type="InterPro" id="IPR004358">
    <property type="entry name" value="Sig_transdc_His_kin-like_C"/>
</dbReference>
<evidence type="ECO:0000313" key="18">
    <source>
        <dbReference type="Proteomes" id="UP000238882"/>
    </source>
</evidence>
<evidence type="ECO:0000313" key="17">
    <source>
        <dbReference type="EMBL" id="PQJ79102.1"/>
    </source>
</evidence>
<keyword evidence="11" id="KW-0804">Transcription</keyword>
<dbReference type="InterPro" id="IPR018062">
    <property type="entry name" value="HTH_AraC-typ_CS"/>
</dbReference>
<gene>
    <name evidence="17" type="ORF">BTO18_07940</name>
</gene>
<dbReference type="Proteomes" id="UP000238882">
    <property type="component" value="Unassembled WGS sequence"/>
</dbReference>
<dbReference type="GO" id="GO:0043565">
    <property type="term" value="F:sequence-specific DNA binding"/>
    <property type="evidence" value="ECO:0007669"/>
    <property type="project" value="InterPro"/>
</dbReference>
<feature type="modified residue" description="4-aspartylphosphate" evidence="12">
    <location>
        <position position="1136"/>
    </location>
</feature>
<keyword evidence="13" id="KW-1133">Transmembrane helix</keyword>
<dbReference type="CDD" id="cd00082">
    <property type="entry name" value="HisKA"/>
    <property type="match status" value="1"/>
</dbReference>
<keyword evidence="6" id="KW-0418">Kinase</keyword>
<dbReference type="SMART" id="SM00387">
    <property type="entry name" value="HATPase_c"/>
    <property type="match status" value="1"/>
</dbReference>
<dbReference type="SUPFAM" id="SSF55874">
    <property type="entry name" value="ATPase domain of HSP90 chaperone/DNA topoisomerase II/histidine kinase"/>
    <property type="match status" value="1"/>
</dbReference>
<dbReference type="PROSITE" id="PS01124">
    <property type="entry name" value="HTH_ARAC_FAMILY_2"/>
    <property type="match status" value="1"/>
</dbReference>
<keyword evidence="5" id="KW-0547">Nucleotide-binding</keyword>
<dbReference type="Gene3D" id="1.10.10.60">
    <property type="entry name" value="Homeodomain-like"/>
    <property type="match status" value="1"/>
</dbReference>
<dbReference type="InterPro" id="IPR011123">
    <property type="entry name" value="Y_Y_Y"/>
</dbReference>
<keyword evidence="13" id="KW-0812">Transmembrane</keyword>
<dbReference type="SMART" id="SM00448">
    <property type="entry name" value="REC"/>
    <property type="match status" value="1"/>
</dbReference>
<dbReference type="SUPFAM" id="SSF50998">
    <property type="entry name" value="Quinoprotein alcohol dehydrogenase-like"/>
    <property type="match status" value="1"/>
</dbReference>
<dbReference type="Pfam" id="PF02518">
    <property type="entry name" value="HATPase_c"/>
    <property type="match status" value="1"/>
</dbReference>
<evidence type="ECO:0000256" key="12">
    <source>
        <dbReference type="PROSITE-ProRule" id="PRU00169"/>
    </source>
</evidence>
<dbReference type="SUPFAM" id="SSF63829">
    <property type="entry name" value="Calcium-dependent phosphotriesterase"/>
    <property type="match status" value="2"/>
</dbReference>
<keyword evidence="9" id="KW-0805">Transcription regulation</keyword>
<dbReference type="InterPro" id="IPR013783">
    <property type="entry name" value="Ig-like_fold"/>
</dbReference>
<dbReference type="Gene3D" id="2.130.10.10">
    <property type="entry name" value="YVTN repeat-like/Quinoprotein amine dehydrogenase"/>
    <property type="match status" value="2"/>
</dbReference>
<evidence type="ECO:0000259" key="16">
    <source>
        <dbReference type="PROSITE" id="PS50110"/>
    </source>
</evidence>
<organism evidence="17 18">
    <name type="scientific">Polaribacter porphyrae</name>
    <dbReference type="NCBI Taxonomy" id="1137780"/>
    <lineage>
        <taxon>Bacteria</taxon>
        <taxon>Pseudomonadati</taxon>
        <taxon>Bacteroidota</taxon>
        <taxon>Flavobacteriia</taxon>
        <taxon>Flavobacteriales</taxon>
        <taxon>Flavobacteriaceae</taxon>
    </lineage>
</organism>
<dbReference type="CDD" id="cd00075">
    <property type="entry name" value="HATPase"/>
    <property type="match status" value="1"/>
</dbReference>
<evidence type="ECO:0000256" key="5">
    <source>
        <dbReference type="ARBA" id="ARBA00022741"/>
    </source>
</evidence>
<dbReference type="SMART" id="SM00342">
    <property type="entry name" value="HTH_ARAC"/>
    <property type="match status" value="1"/>
</dbReference>
<keyword evidence="4" id="KW-0808">Transferase</keyword>
<dbReference type="EMBL" id="MSCN01000001">
    <property type="protein sequence ID" value="PQJ79102.1"/>
    <property type="molecule type" value="Genomic_DNA"/>
</dbReference>
<dbReference type="InterPro" id="IPR036097">
    <property type="entry name" value="HisK_dim/P_sf"/>
</dbReference>
<evidence type="ECO:0000256" key="3">
    <source>
        <dbReference type="ARBA" id="ARBA00022553"/>
    </source>
</evidence>
<dbReference type="GO" id="GO:0000155">
    <property type="term" value="F:phosphorelay sensor kinase activity"/>
    <property type="evidence" value="ECO:0007669"/>
    <property type="project" value="InterPro"/>
</dbReference>
<dbReference type="InterPro" id="IPR011006">
    <property type="entry name" value="CheY-like_superfamily"/>
</dbReference>
<dbReference type="Pfam" id="PF07495">
    <property type="entry name" value="Y_Y_Y"/>
    <property type="match status" value="1"/>
</dbReference>